<keyword evidence="1" id="KW-0175">Coiled coil</keyword>
<evidence type="ECO:0000256" key="1">
    <source>
        <dbReference type="SAM" id="Coils"/>
    </source>
</evidence>
<proteinExistence type="predicted"/>
<dbReference type="PROSITE" id="PS50003">
    <property type="entry name" value="PH_DOMAIN"/>
    <property type="match status" value="1"/>
</dbReference>
<accession>A0A1I7ZLH8</accession>
<dbReference type="InterPro" id="IPR011993">
    <property type="entry name" value="PH-like_dom_sf"/>
</dbReference>
<keyword evidence="4" id="KW-1185">Reference proteome</keyword>
<dbReference type="PANTHER" id="PTHR14383">
    <property type="entry name" value="SWAP-70 RECOMBINASE"/>
    <property type="match status" value="1"/>
</dbReference>
<dbReference type="InterPro" id="IPR001849">
    <property type="entry name" value="PH_domain"/>
</dbReference>
<sequence length="543" mass="62784">MASKPVKLLKAKVAPQESMLNVKEKKGILRSLSFQFTPFGRSNRKGTKEIHAYDITPGCDSSPQQLPGDFGPITGVQCQGILLKKYKRKNHRAKWSKKFFILKECFLLYYAAKCQKQYERTRKIDLHPRGIIPLIGCSIVSGGDIGQKHCLLITHPQFDQAFIICARDQNAQEMWLTSLREATKISYKNTMVGETMIRELESKGLKLNEENKIYEERLKSEAEARQEERNKNESLEKAKEQLEKEREKLIKTTKKLKDDLNNVRNDLKLTNEAKRTLEQEKFALTSKTQCLVTNMDALNLEKSKIEEQMSKIIREREKFLLENQNLSTVTCQLKNRLMEIESKANCINTEKEKVQSLLSLNEQKTIDLEKERQYYNHKTKELLQSLKEVNEQKELTETELRNEAIARAGAEKQLQAAEKALEHLEMALKLTGAQMTELQEHIMPDVHKLREFFEQCANDSRLDANKPVIMKNAIYARRSLRRSKTKLRSSLRKGKSQTTRQDSIDSSKLELEPKTLIHLDPNSVPKRLPMRSGHFISGYFITS</sequence>
<evidence type="ECO:0000259" key="3">
    <source>
        <dbReference type="PROSITE" id="PS50003"/>
    </source>
</evidence>
<dbReference type="WBParaSite" id="L893_g2763.t1">
    <property type="protein sequence ID" value="L893_g2763.t1"/>
    <property type="gene ID" value="L893_g2763"/>
</dbReference>
<protein>
    <submittedName>
        <fullName evidence="5">PH domain-containing protein</fullName>
    </submittedName>
</protein>
<dbReference type="SMART" id="SM00233">
    <property type="entry name" value="PH"/>
    <property type="match status" value="1"/>
</dbReference>
<organism evidence="4 5">
    <name type="scientific">Steinernema glaseri</name>
    <dbReference type="NCBI Taxonomy" id="37863"/>
    <lineage>
        <taxon>Eukaryota</taxon>
        <taxon>Metazoa</taxon>
        <taxon>Ecdysozoa</taxon>
        <taxon>Nematoda</taxon>
        <taxon>Chromadorea</taxon>
        <taxon>Rhabditida</taxon>
        <taxon>Tylenchina</taxon>
        <taxon>Panagrolaimomorpha</taxon>
        <taxon>Strongyloidoidea</taxon>
        <taxon>Steinernematidae</taxon>
        <taxon>Steinernema</taxon>
    </lineage>
</organism>
<dbReference type="AlphaFoldDB" id="A0A1I7ZLH8"/>
<dbReference type="Gene3D" id="2.30.29.30">
    <property type="entry name" value="Pleckstrin-homology domain (PH domain)/Phosphotyrosine-binding domain (PTB)"/>
    <property type="match status" value="1"/>
</dbReference>
<feature type="coiled-coil region" evidence="1">
    <location>
        <begin position="379"/>
        <end position="434"/>
    </location>
</feature>
<dbReference type="PANTHER" id="PTHR14383:SF1">
    <property type="entry name" value="PLECKSTRIN HOMOLOGY DOMAIN-CONTAINING FAMILY D MEMBER 1"/>
    <property type="match status" value="1"/>
</dbReference>
<evidence type="ECO:0000256" key="2">
    <source>
        <dbReference type="SAM" id="MobiDB-lite"/>
    </source>
</evidence>
<dbReference type="Pfam" id="PF00169">
    <property type="entry name" value="PH"/>
    <property type="match status" value="1"/>
</dbReference>
<feature type="region of interest" description="Disordered" evidence="2">
    <location>
        <begin position="484"/>
        <end position="507"/>
    </location>
</feature>
<dbReference type="Proteomes" id="UP000095287">
    <property type="component" value="Unplaced"/>
</dbReference>
<name>A0A1I7ZLH8_9BILA</name>
<feature type="domain" description="PH" evidence="3">
    <location>
        <begin position="75"/>
        <end position="184"/>
    </location>
</feature>
<feature type="region of interest" description="Disordered" evidence="2">
    <location>
        <begin position="221"/>
        <end position="240"/>
    </location>
</feature>
<reference evidence="5" key="1">
    <citation type="submission" date="2016-11" db="UniProtKB">
        <authorList>
            <consortium name="WormBaseParasite"/>
        </authorList>
    </citation>
    <scope>IDENTIFICATION</scope>
</reference>
<feature type="compositionally biased region" description="Basic residues" evidence="2">
    <location>
        <begin position="484"/>
        <end position="495"/>
    </location>
</feature>
<evidence type="ECO:0000313" key="4">
    <source>
        <dbReference type="Proteomes" id="UP000095287"/>
    </source>
</evidence>
<dbReference type="SUPFAM" id="SSF50729">
    <property type="entry name" value="PH domain-like"/>
    <property type="match status" value="1"/>
</dbReference>
<evidence type="ECO:0000313" key="5">
    <source>
        <dbReference type="WBParaSite" id="L893_g2763.t1"/>
    </source>
</evidence>